<protein>
    <submittedName>
        <fullName evidence="2">P44/Msp2 family outer membrane protein</fullName>
    </submittedName>
</protein>
<dbReference type="EMBL" id="CP089285">
    <property type="protein sequence ID" value="UTO56687.1"/>
    <property type="molecule type" value="Genomic_DNA"/>
</dbReference>
<dbReference type="RefSeq" id="WP_218193700.1">
    <property type="nucleotide sequence ID" value="NZ_CP054597.1"/>
</dbReference>
<feature type="domain" description="Msp4/OMP-like" evidence="1">
    <location>
        <begin position="42"/>
        <end position="285"/>
    </location>
</feature>
<evidence type="ECO:0000313" key="4">
    <source>
        <dbReference type="Proteomes" id="UP001059822"/>
    </source>
</evidence>
<accession>A0A9Q9C113</accession>
<dbReference type="Proteomes" id="UP001059985">
    <property type="component" value="Chromosome"/>
</dbReference>
<proteinExistence type="predicted"/>
<name>A0A9Q9C113_9RICK</name>
<evidence type="ECO:0000259" key="1">
    <source>
        <dbReference type="Pfam" id="PF01617"/>
    </source>
</evidence>
<evidence type="ECO:0000313" key="5">
    <source>
        <dbReference type="Proteomes" id="UP001059985"/>
    </source>
</evidence>
<dbReference type="AlphaFoldDB" id="A0A9Q9C113"/>
<organism evidence="2 4">
    <name type="scientific">Neoehrlichia mikurensis</name>
    <dbReference type="NCBI Taxonomy" id="89586"/>
    <lineage>
        <taxon>Bacteria</taxon>
        <taxon>Pseudomonadati</taxon>
        <taxon>Pseudomonadota</taxon>
        <taxon>Alphaproteobacteria</taxon>
        <taxon>Rickettsiales</taxon>
        <taxon>Anaplasmataceae</taxon>
        <taxon>Candidatus Neoehrlichia</taxon>
    </lineage>
</organism>
<gene>
    <name evidence="3" type="ORF">LUA81_01680</name>
    <name evidence="2" type="ORF">LUA82_01690</name>
</gene>
<dbReference type="EMBL" id="CP089286">
    <property type="protein sequence ID" value="UTO55770.1"/>
    <property type="molecule type" value="Genomic_DNA"/>
</dbReference>
<sequence>MNYLAYIMNQEKIFTIIFTILFFVSCKSYASPNPIDFSTDNESSGFYISGQYKPSYPYFKNFIVIEAENKPLILFAVKKDASEKLPLNSKDNFKDKYDPIYNPNFKGYSLSIGYSVSGPRIEIEGSYEQFLIDNTIYKNQENAKYFALSRSETISDSDDCNYVTAENNGISIYSLTVNTCYDLITIGIPIVPNICVGIGGSVINFLTLTNLQLSYQAKAGLQYFLSPKVIMFINGYAQKLSNTNFKNIPVEYNNFNLKDNPKHISPSAKFDINFFGLECGMRFIF</sequence>
<reference evidence="2" key="1">
    <citation type="journal article" date="2022" name="Microorganisms">
        <title>Assembly and Comparison of Ca. Neoehrlichia mikurensis Genomes.</title>
        <authorList>
            <person name="Azagi T."/>
            <person name="Dirks R.P."/>
            <person name="Yebra-Pimentel E.S."/>
            <person name="Schaap P.J."/>
            <person name="Koehorst J.J."/>
            <person name="Esser H.J."/>
            <person name="Sprong H."/>
        </authorList>
    </citation>
    <scope>NUCLEOTIDE SEQUENCE</scope>
    <source>
        <strain evidence="3">18-2804</strain>
        <strain evidence="2">18-2837</strain>
    </source>
</reference>
<dbReference type="Pfam" id="PF01617">
    <property type="entry name" value="Surface_Ag_2"/>
    <property type="match status" value="1"/>
</dbReference>
<dbReference type="Proteomes" id="UP001059822">
    <property type="component" value="Chromosome"/>
</dbReference>
<evidence type="ECO:0000313" key="2">
    <source>
        <dbReference type="EMBL" id="UTO55770.1"/>
    </source>
</evidence>
<evidence type="ECO:0000313" key="3">
    <source>
        <dbReference type="EMBL" id="UTO56687.1"/>
    </source>
</evidence>
<keyword evidence="5" id="KW-1185">Reference proteome</keyword>
<dbReference type="InterPro" id="IPR002566">
    <property type="entry name" value="Msp4_OMP-like"/>
</dbReference>